<dbReference type="InterPro" id="IPR001867">
    <property type="entry name" value="OmpR/PhoB-type_DNA-bd"/>
</dbReference>
<dbReference type="Gene3D" id="1.10.10.10">
    <property type="entry name" value="Winged helix-like DNA-binding domain superfamily/Winged helix DNA-binding domain"/>
    <property type="match status" value="1"/>
</dbReference>
<name>A0A165SPF3_9RHOB</name>
<feature type="domain" description="Response regulatory" evidence="10">
    <location>
        <begin position="2"/>
        <end position="116"/>
    </location>
</feature>
<evidence type="ECO:0000256" key="7">
    <source>
        <dbReference type="ARBA" id="ARBA00023163"/>
    </source>
</evidence>
<reference evidence="12 13" key="1">
    <citation type="submission" date="2015-09" db="EMBL/GenBank/DDBJ databases">
        <title>Complete genome sequence of Defluviimonas alba cai42t isolated from an oilfield in Xinjiang.</title>
        <authorList>
            <person name="Geng S."/>
            <person name="Pan X."/>
            <person name="Wu X."/>
        </authorList>
    </citation>
    <scope>NUCLEOTIDE SEQUENCE [LARGE SCALE GENOMIC DNA]</scope>
    <source>
        <strain evidence="13">cai42</strain>
    </source>
</reference>
<keyword evidence="5" id="KW-0805">Transcription regulation</keyword>
<dbReference type="EMBL" id="CP012661">
    <property type="protein sequence ID" value="AMY69863.1"/>
    <property type="molecule type" value="Genomic_DNA"/>
</dbReference>
<dbReference type="InterPro" id="IPR001789">
    <property type="entry name" value="Sig_transdc_resp-reg_receiver"/>
</dbReference>
<evidence type="ECO:0000256" key="6">
    <source>
        <dbReference type="ARBA" id="ARBA00023125"/>
    </source>
</evidence>
<keyword evidence="3 8" id="KW-0597">Phosphoprotein</keyword>
<dbReference type="CDD" id="cd00383">
    <property type="entry name" value="trans_reg_C"/>
    <property type="match status" value="1"/>
</dbReference>
<evidence type="ECO:0000256" key="5">
    <source>
        <dbReference type="ARBA" id="ARBA00023015"/>
    </source>
</evidence>
<dbReference type="PANTHER" id="PTHR48111:SF35">
    <property type="entry name" value="TRANSCRIPTIONAL REGULATORY PROTEIN QSEB"/>
    <property type="match status" value="1"/>
</dbReference>
<dbReference type="PROSITE" id="PS51755">
    <property type="entry name" value="OMPR_PHOB"/>
    <property type="match status" value="1"/>
</dbReference>
<feature type="DNA-binding region" description="OmpR/PhoB-type" evidence="9">
    <location>
        <begin position="124"/>
        <end position="218"/>
    </location>
</feature>
<dbReference type="STRING" id="1335048.AKL17_2621"/>
<evidence type="ECO:0000256" key="9">
    <source>
        <dbReference type="PROSITE-ProRule" id="PRU01091"/>
    </source>
</evidence>
<evidence type="ECO:0000256" key="3">
    <source>
        <dbReference type="ARBA" id="ARBA00022553"/>
    </source>
</evidence>
<dbReference type="Pfam" id="PF00486">
    <property type="entry name" value="Trans_reg_C"/>
    <property type="match status" value="1"/>
</dbReference>
<dbReference type="Gene3D" id="6.10.250.690">
    <property type="match status" value="1"/>
</dbReference>
<dbReference type="Pfam" id="PF00072">
    <property type="entry name" value="Response_reg"/>
    <property type="match status" value="1"/>
</dbReference>
<gene>
    <name evidence="12" type="ORF">AKL17_2621</name>
</gene>
<evidence type="ECO:0000313" key="12">
    <source>
        <dbReference type="EMBL" id="AMY69863.1"/>
    </source>
</evidence>
<sequence length="220" mass="24207">MRVLIIEDDAVLRDGLQVGLRLAGFSPDSVGSLGDARSALRAARFEVLVLDLMLPDGSGLDLLAELRRARDPVPVLVLTARDRPGDKVRGLDLGADDYLGKPFDLEELAARLRALGRRPAALSRTQPVWNGVTLDLACQEARRGETVIPLSPREFSVLQALMAHPRAILSKSRLEEHLYGWQEEVDSNTVEVHVHKLRAKLGHGFIETVRGAGYRLAEPE</sequence>
<dbReference type="InterPro" id="IPR011006">
    <property type="entry name" value="CheY-like_superfamily"/>
</dbReference>
<keyword evidence="4" id="KW-0902">Two-component regulatory system</keyword>
<evidence type="ECO:0000256" key="1">
    <source>
        <dbReference type="ARBA" id="ARBA00004496"/>
    </source>
</evidence>
<dbReference type="PATRIC" id="fig|1335048.3.peg.2733"/>
<dbReference type="GO" id="GO:0006355">
    <property type="term" value="P:regulation of DNA-templated transcription"/>
    <property type="evidence" value="ECO:0007669"/>
    <property type="project" value="InterPro"/>
</dbReference>
<dbReference type="GO" id="GO:0032993">
    <property type="term" value="C:protein-DNA complex"/>
    <property type="evidence" value="ECO:0007669"/>
    <property type="project" value="TreeGrafter"/>
</dbReference>
<feature type="domain" description="OmpR/PhoB-type" evidence="11">
    <location>
        <begin position="124"/>
        <end position="218"/>
    </location>
</feature>
<dbReference type="AlphaFoldDB" id="A0A165SPF3"/>
<evidence type="ECO:0000256" key="2">
    <source>
        <dbReference type="ARBA" id="ARBA00022490"/>
    </source>
</evidence>
<dbReference type="PANTHER" id="PTHR48111">
    <property type="entry name" value="REGULATOR OF RPOS"/>
    <property type="match status" value="1"/>
</dbReference>
<comment type="subcellular location">
    <subcellularLocation>
        <location evidence="1">Cytoplasm</location>
    </subcellularLocation>
</comment>
<dbReference type="Proteomes" id="UP000076128">
    <property type="component" value="Chromosome"/>
</dbReference>
<evidence type="ECO:0000313" key="13">
    <source>
        <dbReference type="Proteomes" id="UP000076128"/>
    </source>
</evidence>
<keyword evidence="7" id="KW-0804">Transcription</keyword>
<dbReference type="OrthoDB" id="9802426at2"/>
<evidence type="ECO:0000259" key="11">
    <source>
        <dbReference type="PROSITE" id="PS51755"/>
    </source>
</evidence>
<dbReference type="PROSITE" id="PS50110">
    <property type="entry name" value="RESPONSE_REGULATORY"/>
    <property type="match status" value="1"/>
</dbReference>
<dbReference type="KEGG" id="daa:AKL17_2621"/>
<feature type="modified residue" description="4-aspartylphosphate" evidence="8">
    <location>
        <position position="51"/>
    </location>
</feature>
<evidence type="ECO:0000256" key="8">
    <source>
        <dbReference type="PROSITE-ProRule" id="PRU00169"/>
    </source>
</evidence>
<dbReference type="RefSeq" id="WP_066813872.1">
    <property type="nucleotide sequence ID" value="NZ_CP012661.1"/>
</dbReference>
<dbReference type="GO" id="GO:0000156">
    <property type="term" value="F:phosphorelay response regulator activity"/>
    <property type="evidence" value="ECO:0007669"/>
    <property type="project" value="TreeGrafter"/>
</dbReference>
<dbReference type="InterPro" id="IPR036388">
    <property type="entry name" value="WH-like_DNA-bd_sf"/>
</dbReference>
<organism evidence="12 13">
    <name type="scientific">Frigidibacter mobilis</name>
    <dbReference type="NCBI Taxonomy" id="1335048"/>
    <lineage>
        <taxon>Bacteria</taxon>
        <taxon>Pseudomonadati</taxon>
        <taxon>Pseudomonadota</taxon>
        <taxon>Alphaproteobacteria</taxon>
        <taxon>Rhodobacterales</taxon>
        <taxon>Paracoccaceae</taxon>
        <taxon>Frigidibacter</taxon>
    </lineage>
</organism>
<keyword evidence="13" id="KW-1185">Reference proteome</keyword>
<dbReference type="SMART" id="SM00862">
    <property type="entry name" value="Trans_reg_C"/>
    <property type="match status" value="1"/>
</dbReference>
<dbReference type="GO" id="GO:0005829">
    <property type="term" value="C:cytosol"/>
    <property type="evidence" value="ECO:0007669"/>
    <property type="project" value="TreeGrafter"/>
</dbReference>
<dbReference type="InterPro" id="IPR039420">
    <property type="entry name" value="WalR-like"/>
</dbReference>
<dbReference type="Gene3D" id="3.40.50.2300">
    <property type="match status" value="1"/>
</dbReference>
<proteinExistence type="predicted"/>
<dbReference type="SUPFAM" id="SSF52172">
    <property type="entry name" value="CheY-like"/>
    <property type="match status" value="1"/>
</dbReference>
<keyword evidence="2" id="KW-0963">Cytoplasm</keyword>
<dbReference type="GO" id="GO:0000976">
    <property type="term" value="F:transcription cis-regulatory region binding"/>
    <property type="evidence" value="ECO:0007669"/>
    <property type="project" value="TreeGrafter"/>
</dbReference>
<evidence type="ECO:0000256" key="4">
    <source>
        <dbReference type="ARBA" id="ARBA00023012"/>
    </source>
</evidence>
<dbReference type="CDD" id="cd17624">
    <property type="entry name" value="REC_OmpR_PmrA-like"/>
    <property type="match status" value="1"/>
</dbReference>
<protein>
    <submittedName>
        <fullName evidence="12">Two component transcriptional regulator</fullName>
    </submittedName>
</protein>
<accession>A0A165SPF3</accession>
<evidence type="ECO:0000259" key="10">
    <source>
        <dbReference type="PROSITE" id="PS50110"/>
    </source>
</evidence>
<keyword evidence="6 9" id="KW-0238">DNA-binding</keyword>
<dbReference type="SMART" id="SM00448">
    <property type="entry name" value="REC"/>
    <property type="match status" value="1"/>
</dbReference>